<dbReference type="Pfam" id="PF05960">
    <property type="entry name" value="DUF885"/>
    <property type="match status" value="2"/>
</dbReference>
<dbReference type="PANTHER" id="PTHR33361">
    <property type="entry name" value="GLR0591 PROTEIN"/>
    <property type="match status" value="1"/>
</dbReference>
<sequence length="589" mass="69575">MDKYLIEVFNLEPNVNHITPLDEFKLHRNFDAFTAALKEYALKNKLTDVEQFYFNIETDFRRKPIYQISQTHFDNYFLTIHMILSNPVLINTPTFTNLYREKHLLSEITDHIINLYDTLDSKLSRFFNKTLLEKFILNLDFIPLPDDTTESEYKIYFKLFIQETSRLKSYLIELIKDPKWLEHSEQGLSQFEPELYQFAFEYRTGLKLKSPNDFIQMKSWAQKHLDELMKELDQTCNRLLTNDIDKQKSTYDKMMLVGEDQSQRWLTKQEMIDAHQLCISKYRQIFITQKQFKEFNPPGLIVLDNPFLAGGYYYKGNFYLNVCHWNNGNFKYEVETLTLHETIPGHHLQIDIAYNSPYVDHLTAVDFSPCNGFIEGWALLALAGGYYYKGNFYLNVCHWNNGNFKYEVETLTLHETIPGHHLQIDIAYNSPYVDHLTAVDFSPCNGFIEGWALLAEHLGDPMDDDPWLYFGYLQSNIVRTFRIIAEILLHVEGQTPKQVVQFAKQYLATSEEAITGEIYRYTVFPGQACSYKIGLEVFKRVIKEKFNVVHVKDLLRSDILDWYKEVLWRSHRPIDVFLHENGVQWTFDD</sequence>
<evidence type="ECO:0000313" key="1">
    <source>
        <dbReference type="EMBL" id="CAF1519365.1"/>
    </source>
</evidence>
<evidence type="ECO:0000313" key="2">
    <source>
        <dbReference type="Proteomes" id="UP000663845"/>
    </source>
</evidence>
<dbReference type="InterPro" id="IPR010281">
    <property type="entry name" value="DUF885"/>
</dbReference>
<name>A0A815UQL3_9BILA</name>
<protein>
    <recommendedName>
        <fullName evidence="3">DUF885 domain-containing protein</fullName>
    </recommendedName>
</protein>
<accession>A0A815UQL3</accession>
<dbReference type="Proteomes" id="UP000663845">
    <property type="component" value="Unassembled WGS sequence"/>
</dbReference>
<organism evidence="1 2">
    <name type="scientific">Adineta steineri</name>
    <dbReference type="NCBI Taxonomy" id="433720"/>
    <lineage>
        <taxon>Eukaryota</taxon>
        <taxon>Metazoa</taxon>
        <taxon>Spiralia</taxon>
        <taxon>Gnathifera</taxon>
        <taxon>Rotifera</taxon>
        <taxon>Eurotatoria</taxon>
        <taxon>Bdelloidea</taxon>
        <taxon>Adinetida</taxon>
        <taxon>Adinetidae</taxon>
        <taxon>Adineta</taxon>
    </lineage>
</organism>
<dbReference type="AlphaFoldDB" id="A0A815UQL3"/>
<reference evidence="1" key="1">
    <citation type="submission" date="2021-02" db="EMBL/GenBank/DDBJ databases">
        <authorList>
            <person name="Nowell W R."/>
        </authorList>
    </citation>
    <scope>NUCLEOTIDE SEQUENCE</scope>
</reference>
<comment type="caution">
    <text evidence="1">The sequence shown here is derived from an EMBL/GenBank/DDBJ whole genome shotgun (WGS) entry which is preliminary data.</text>
</comment>
<dbReference type="PANTHER" id="PTHR33361:SF2">
    <property type="entry name" value="DUF885 DOMAIN-CONTAINING PROTEIN"/>
    <property type="match status" value="1"/>
</dbReference>
<evidence type="ECO:0008006" key="3">
    <source>
        <dbReference type="Google" id="ProtNLM"/>
    </source>
</evidence>
<gene>
    <name evidence="1" type="ORF">JYZ213_LOCUS44480</name>
</gene>
<proteinExistence type="predicted"/>
<dbReference type="EMBL" id="CAJNOG010002849">
    <property type="protein sequence ID" value="CAF1519365.1"/>
    <property type="molecule type" value="Genomic_DNA"/>
</dbReference>